<sequence length="339" mass="37833">MLRMMEDSERSVLHSLDHEVWTPRMKKKGISYYVDDSVGKGLTRFCCVGRTDAPVGDIMKLFMVTDTEMLLKNVRVIYSAVKEAKILSVLKRATPCSPHQSVYIRYSSFETPTLMSGRDICVCVCTNMIQRGNGSTIGYCLWDSVDMPECPDRFASDKIIRSRMWRSGYVLRNSGKPGALTKVRYIIGVEIGGFAPQLAGRLYMTMFGDNCRRVCQHYRTRLLDPETFVRHEDWQRKSDVEECSVCGRRFGPFAKKHNCVSCGDVVSGHCSGVEDVSVRGAVVTSVRVCHRCLEEAGMKMQANTARYSIDSADSDGGGTRNLPHPNSVSSGSSTFCMSS</sequence>
<dbReference type="PROSITE" id="PS50178">
    <property type="entry name" value="ZF_FYVE"/>
    <property type="match status" value="1"/>
</dbReference>
<evidence type="ECO:0000256" key="1">
    <source>
        <dbReference type="ARBA" id="ARBA00022723"/>
    </source>
</evidence>
<dbReference type="SUPFAM" id="SSF55961">
    <property type="entry name" value="Bet v1-like"/>
    <property type="match status" value="1"/>
</dbReference>
<evidence type="ECO:0000256" key="5">
    <source>
        <dbReference type="SAM" id="MobiDB-lite"/>
    </source>
</evidence>
<evidence type="ECO:0000256" key="4">
    <source>
        <dbReference type="PROSITE-ProRule" id="PRU00091"/>
    </source>
</evidence>
<dbReference type="Pfam" id="PF01852">
    <property type="entry name" value="START"/>
    <property type="match status" value="1"/>
</dbReference>
<dbReference type="InterPro" id="IPR052727">
    <property type="entry name" value="Rab4/Rab5_effector"/>
</dbReference>
<feature type="domain" description="FYVE-type" evidence="6">
    <location>
        <begin position="237"/>
        <end position="297"/>
    </location>
</feature>
<dbReference type="InterPro" id="IPR000306">
    <property type="entry name" value="Znf_FYVE"/>
</dbReference>
<evidence type="ECO:0000256" key="3">
    <source>
        <dbReference type="ARBA" id="ARBA00022833"/>
    </source>
</evidence>
<evidence type="ECO:0000256" key="2">
    <source>
        <dbReference type="ARBA" id="ARBA00022771"/>
    </source>
</evidence>
<evidence type="ECO:0000259" key="6">
    <source>
        <dbReference type="PROSITE" id="PS50178"/>
    </source>
</evidence>
<dbReference type="InterPro" id="IPR017455">
    <property type="entry name" value="Znf_FYVE-rel"/>
</dbReference>
<dbReference type="Gene3D" id="3.30.530.20">
    <property type="match status" value="1"/>
</dbReference>
<proteinExistence type="predicted"/>
<evidence type="ECO:0000313" key="7">
    <source>
        <dbReference type="EMBL" id="GMF55226.1"/>
    </source>
</evidence>
<gene>
    <name evidence="7" type="ORF">Pfra01_002321900</name>
</gene>
<dbReference type="InterPro" id="IPR013083">
    <property type="entry name" value="Znf_RING/FYVE/PHD"/>
</dbReference>
<dbReference type="PANTHER" id="PTHR13510">
    <property type="entry name" value="FYVE-FINGER-CONTAINING RAB5 EFFECTOR PROTEIN RABENOSYN-5-RELATED"/>
    <property type="match status" value="1"/>
</dbReference>
<protein>
    <submittedName>
        <fullName evidence="7">Unnamed protein product</fullName>
    </submittedName>
</protein>
<dbReference type="SUPFAM" id="SSF57903">
    <property type="entry name" value="FYVE/PHD zinc finger"/>
    <property type="match status" value="1"/>
</dbReference>
<dbReference type="GO" id="GO:0008289">
    <property type="term" value="F:lipid binding"/>
    <property type="evidence" value="ECO:0007669"/>
    <property type="project" value="InterPro"/>
</dbReference>
<organism evidence="7 8">
    <name type="scientific">Phytophthora fragariaefolia</name>
    <dbReference type="NCBI Taxonomy" id="1490495"/>
    <lineage>
        <taxon>Eukaryota</taxon>
        <taxon>Sar</taxon>
        <taxon>Stramenopiles</taxon>
        <taxon>Oomycota</taxon>
        <taxon>Peronosporomycetes</taxon>
        <taxon>Peronosporales</taxon>
        <taxon>Peronosporaceae</taxon>
        <taxon>Phytophthora</taxon>
    </lineage>
</organism>
<dbReference type="InterPro" id="IPR023393">
    <property type="entry name" value="START-like_dom_sf"/>
</dbReference>
<dbReference type="AlphaFoldDB" id="A0A9W6Y490"/>
<evidence type="ECO:0000313" key="8">
    <source>
        <dbReference type="Proteomes" id="UP001165121"/>
    </source>
</evidence>
<feature type="compositionally biased region" description="Polar residues" evidence="5">
    <location>
        <begin position="324"/>
        <end position="339"/>
    </location>
</feature>
<keyword evidence="3" id="KW-0862">Zinc</keyword>
<dbReference type="Pfam" id="PF01363">
    <property type="entry name" value="FYVE"/>
    <property type="match status" value="1"/>
</dbReference>
<feature type="region of interest" description="Disordered" evidence="5">
    <location>
        <begin position="309"/>
        <end position="339"/>
    </location>
</feature>
<keyword evidence="1" id="KW-0479">Metal-binding</keyword>
<dbReference type="GO" id="GO:0008270">
    <property type="term" value="F:zinc ion binding"/>
    <property type="evidence" value="ECO:0007669"/>
    <property type="project" value="UniProtKB-KW"/>
</dbReference>
<comment type="caution">
    <text evidence="7">The sequence shown here is derived from an EMBL/GenBank/DDBJ whole genome shotgun (WGS) entry which is preliminary data.</text>
</comment>
<dbReference type="OrthoDB" id="79871at2759"/>
<dbReference type="SMART" id="SM00064">
    <property type="entry name" value="FYVE"/>
    <property type="match status" value="1"/>
</dbReference>
<keyword evidence="8" id="KW-1185">Reference proteome</keyword>
<reference evidence="7" key="1">
    <citation type="submission" date="2023-04" db="EMBL/GenBank/DDBJ databases">
        <title>Phytophthora fragariaefolia NBRC 109709.</title>
        <authorList>
            <person name="Ichikawa N."/>
            <person name="Sato H."/>
            <person name="Tonouchi N."/>
        </authorList>
    </citation>
    <scope>NUCLEOTIDE SEQUENCE</scope>
    <source>
        <strain evidence="7">NBRC 109709</strain>
    </source>
</reference>
<name>A0A9W6Y490_9STRA</name>
<accession>A0A9W6Y490</accession>
<dbReference type="Gene3D" id="3.30.40.10">
    <property type="entry name" value="Zinc/RING finger domain, C3HC4 (zinc finger)"/>
    <property type="match status" value="1"/>
</dbReference>
<keyword evidence="2 4" id="KW-0863">Zinc-finger</keyword>
<dbReference type="EMBL" id="BSXT01003676">
    <property type="protein sequence ID" value="GMF55226.1"/>
    <property type="molecule type" value="Genomic_DNA"/>
</dbReference>
<dbReference type="Proteomes" id="UP001165121">
    <property type="component" value="Unassembled WGS sequence"/>
</dbReference>
<dbReference type="PANTHER" id="PTHR13510:SF44">
    <property type="entry name" value="RABENOSYN-5"/>
    <property type="match status" value="1"/>
</dbReference>
<dbReference type="InterPro" id="IPR011011">
    <property type="entry name" value="Znf_FYVE_PHD"/>
</dbReference>
<dbReference type="InterPro" id="IPR002913">
    <property type="entry name" value="START_lipid-bd_dom"/>
</dbReference>